<evidence type="ECO:0000256" key="1">
    <source>
        <dbReference type="SAM" id="MobiDB-lite"/>
    </source>
</evidence>
<organism evidence="3 4">
    <name type="scientific">Colletotrichum kahawae</name>
    <name type="common">Coffee berry disease fungus</name>
    <dbReference type="NCBI Taxonomy" id="34407"/>
    <lineage>
        <taxon>Eukaryota</taxon>
        <taxon>Fungi</taxon>
        <taxon>Dikarya</taxon>
        <taxon>Ascomycota</taxon>
        <taxon>Pezizomycotina</taxon>
        <taxon>Sordariomycetes</taxon>
        <taxon>Hypocreomycetidae</taxon>
        <taxon>Glomerellales</taxon>
        <taxon>Glomerellaceae</taxon>
        <taxon>Colletotrichum</taxon>
        <taxon>Colletotrichum gloeosporioides species complex</taxon>
    </lineage>
</organism>
<dbReference type="Pfam" id="PF00226">
    <property type="entry name" value="DnaJ"/>
    <property type="match status" value="1"/>
</dbReference>
<proteinExistence type="predicted"/>
<comment type="caution">
    <text evidence="3">The sequence shown here is derived from an EMBL/GenBank/DDBJ whole genome shotgun (WGS) entry which is preliminary data.</text>
</comment>
<accession>A0AAD9YRK7</accession>
<dbReference type="CDD" id="cd06257">
    <property type="entry name" value="DnaJ"/>
    <property type="match status" value="1"/>
</dbReference>
<dbReference type="InterPro" id="IPR036869">
    <property type="entry name" value="J_dom_sf"/>
</dbReference>
<evidence type="ECO:0000313" key="3">
    <source>
        <dbReference type="EMBL" id="KAK2777121.1"/>
    </source>
</evidence>
<dbReference type="Gene3D" id="1.10.287.110">
    <property type="entry name" value="DnaJ domain"/>
    <property type="match status" value="1"/>
</dbReference>
<dbReference type="Proteomes" id="UP001281614">
    <property type="component" value="Unassembled WGS sequence"/>
</dbReference>
<dbReference type="PROSITE" id="PS50076">
    <property type="entry name" value="DNAJ_2"/>
    <property type="match status" value="1"/>
</dbReference>
<keyword evidence="4" id="KW-1185">Reference proteome</keyword>
<evidence type="ECO:0000313" key="4">
    <source>
        <dbReference type="Proteomes" id="UP001281614"/>
    </source>
</evidence>
<feature type="compositionally biased region" description="Acidic residues" evidence="1">
    <location>
        <begin position="225"/>
        <end position="239"/>
    </location>
</feature>
<gene>
    <name evidence="3" type="ORF">CKAH01_12246</name>
</gene>
<dbReference type="SUPFAM" id="SSF46565">
    <property type="entry name" value="Chaperone J-domain"/>
    <property type="match status" value="1"/>
</dbReference>
<feature type="domain" description="J" evidence="2">
    <location>
        <begin position="140"/>
        <end position="223"/>
    </location>
</feature>
<feature type="region of interest" description="Disordered" evidence="1">
    <location>
        <begin position="186"/>
        <end position="247"/>
    </location>
</feature>
<evidence type="ECO:0000259" key="2">
    <source>
        <dbReference type="PROSITE" id="PS50076"/>
    </source>
</evidence>
<dbReference type="AlphaFoldDB" id="A0AAD9YRK7"/>
<protein>
    <submittedName>
        <fullName evidence="3">Chaperone protein</fullName>
    </submittedName>
</protein>
<feature type="region of interest" description="Disordered" evidence="1">
    <location>
        <begin position="362"/>
        <end position="401"/>
    </location>
</feature>
<feature type="compositionally biased region" description="Polar residues" evidence="1">
    <location>
        <begin position="195"/>
        <end position="204"/>
    </location>
</feature>
<dbReference type="InterPro" id="IPR001623">
    <property type="entry name" value="DnaJ_domain"/>
</dbReference>
<name>A0AAD9YRK7_COLKA</name>
<sequence length="607" mass="69018">MDAPSANLWGSDQDPSIRKVLDAEAANFVNFLRKRLVDMKGEDHIAKKAVIANKYKLDLVRDLASKVRKSEAVSELDVRAADIDRFILQKKEDLFDVIFNAAVNRLTEEQTSRASASQLNDRNRRAAVTRMLPLINNNATYYDILEIPSTASDDQIKTALKKMAKLVHTDKNQDKMAKLCMQNPREKAEYDRQLRGTSQQSKIPTATVEVNEEFDDSAFGRNGDDDPSSDEDFDDDEDDVPKKDEDIAKIHSKYAKGVLAYLMNGADSKTDIKKMNNKIKKVNEKKGRKGDLYQMSEGIATSMRDDLNSLQTKMKPEDAKAKAESVKTTFRRQCSNEYNQWPLAWADAFGKVADQRLVALTTYQPGEPKQNARKRKGKQDNRNSSRVGQDVNMEDAPGVTGQKSPVGWRFVVEVPEANPVKLVPGSELGYEATRLYHELPEEQKNIINGMEEVYKDVRPNLFVGIRGVAFYGLGTSGICYVWVDRQDDPNPQKAHILSRTALRAWIGHKLADKKIDDFLVKRGVRPSWAPTYGQLTYPSYDRNYLKLAYPRAIQSPSRLLRSGDAYNMEQQIVVAIQELVKMSIEDRKERREDRAENRELMERLLIK</sequence>
<dbReference type="EMBL" id="VYYT01000022">
    <property type="protein sequence ID" value="KAK2777121.1"/>
    <property type="molecule type" value="Genomic_DNA"/>
</dbReference>
<reference evidence="3" key="1">
    <citation type="submission" date="2023-02" db="EMBL/GenBank/DDBJ databases">
        <title>Colletotrichum kahawae CIFC_Que2 genome sequencing and assembly.</title>
        <authorList>
            <person name="Baroncelli R."/>
        </authorList>
    </citation>
    <scope>NUCLEOTIDE SEQUENCE</scope>
    <source>
        <strain evidence="3">CIFC_Que2</strain>
    </source>
</reference>